<keyword evidence="2" id="KW-0695">RNA-directed DNA polymerase</keyword>
<proteinExistence type="predicted"/>
<dbReference type="GO" id="GO:0003964">
    <property type="term" value="F:RNA-directed DNA polymerase activity"/>
    <property type="evidence" value="ECO:0007669"/>
    <property type="project" value="UniProtKB-KW"/>
</dbReference>
<dbReference type="PANTHER" id="PTHR24559:SF431">
    <property type="entry name" value="RNA-DIRECTED DNA POLYMERASE HOMOLOG"/>
    <property type="match status" value="1"/>
</dbReference>
<dbReference type="AlphaFoldDB" id="A0A1S4ABD4"/>
<dbReference type="OMA" id="DEDHIDH"/>
<dbReference type="InterPro" id="IPR043502">
    <property type="entry name" value="DNA/RNA_pol_sf"/>
</dbReference>
<dbReference type="SUPFAM" id="SSF56672">
    <property type="entry name" value="DNA/RNA polymerases"/>
    <property type="match status" value="1"/>
</dbReference>
<dbReference type="Pfam" id="PF00078">
    <property type="entry name" value="RVT_1"/>
    <property type="match status" value="1"/>
</dbReference>
<dbReference type="STRING" id="4097.A0A1S4ABD4"/>
<feature type="domain" description="Reverse transcriptase" evidence="1">
    <location>
        <begin position="1"/>
        <end position="152"/>
    </location>
</feature>
<evidence type="ECO:0000259" key="1">
    <source>
        <dbReference type="PROSITE" id="PS50878"/>
    </source>
</evidence>
<dbReference type="CDD" id="cd01647">
    <property type="entry name" value="RT_LTR"/>
    <property type="match status" value="1"/>
</dbReference>
<dbReference type="RefSeq" id="XP_016473924.1">
    <property type="nucleotide sequence ID" value="XM_016618438.1"/>
</dbReference>
<dbReference type="InterPro" id="IPR000477">
    <property type="entry name" value="RT_dom"/>
</dbReference>
<dbReference type="Gene3D" id="3.30.70.270">
    <property type="match status" value="1"/>
</dbReference>
<dbReference type="Gene3D" id="3.10.10.10">
    <property type="entry name" value="HIV Type 1 Reverse Transcriptase, subunit A, domain 1"/>
    <property type="match status" value="1"/>
</dbReference>
<dbReference type="PANTHER" id="PTHR24559">
    <property type="entry name" value="TRANSPOSON TY3-I GAG-POL POLYPROTEIN"/>
    <property type="match status" value="1"/>
</dbReference>
<dbReference type="PROSITE" id="PS50878">
    <property type="entry name" value="RT_POL"/>
    <property type="match status" value="1"/>
</dbReference>
<dbReference type="InterPro" id="IPR053134">
    <property type="entry name" value="RNA-dir_DNA_polymerase"/>
</dbReference>
<organism evidence="2">
    <name type="scientific">Nicotiana tabacum</name>
    <name type="common">Common tobacco</name>
    <dbReference type="NCBI Taxonomy" id="4097"/>
    <lineage>
        <taxon>Eukaryota</taxon>
        <taxon>Viridiplantae</taxon>
        <taxon>Streptophyta</taxon>
        <taxon>Embryophyta</taxon>
        <taxon>Tracheophyta</taxon>
        <taxon>Spermatophyta</taxon>
        <taxon>Magnoliopsida</taxon>
        <taxon>eudicotyledons</taxon>
        <taxon>Gunneridae</taxon>
        <taxon>Pentapetalae</taxon>
        <taxon>asterids</taxon>
        <taxon>lamiids</taxon>
        <taxon>Solanales</taxon>
        <taxon>Solanaceae</taxon>
        <taxon>Nicotianoideae</taxon>
        <taxon>Nicotianeae</taxon>
        <taxon>Nicotiana</taxon>
    </lineage>
</organism>
<keyword evidence="2" id="KW-0808">Transferase</keyword>
<gene>
    <name evidence="2" type="primary">LOC107795752</name>
</gene>
<dbReference type="SMR" id="A0A1S4ABD4"/>
<accession>A0A1S4ABD4</accession>
<keyword evidence="2" id="KW-0548">Nucleotidyltransferase</keyword>
<protein>
    <submittedName>
        <fullName evidence="2">RNA-directed DNA polymerase homolog</fullName>
    </submittedName>
</protein>
<dbReference type="PaxDb" id="4097-A0A1S4ABD4"/>
<sequence length="182" mass="21223">MCVDFIDLNKVWLKDSFPLPHIDQLIDATAGQELLSFLDTYSGYHQILMDEDDQEKTTFITHRGTYNYRVMPFGLKNVGATYQRLVKQMFKKQLDNTVEVYIDDMLVKSLRDEDHIDHMKEALEILRKYGMKLNPEKCAFRVTSGKCLGFQVSQRRIRVNQDAIKAINEISEHLTTKNKSND</sequence>
<evidence type="ECO:0000313" key="2">
    <source>
        <dbReference type="RefSeq" id="XP_016473924.1"/>
    </source>
</evidence>
<dbReference type="InterPro" id="IPR043128">
    <property type="entry name" value="Rev_trsase/Diguanyl_cyclase"/>
</dbReference>
<reference evidence="2" key="1">
    <citation type="submission" date="2025-08" db="UniProtKB">
        <authorList>
            <consortium name="RefSeq"/>
        </authorList>
    </citation>
    <scope>IDENTIFICATION</scope>
</reference>
<name>A0A1S4ABD4_TOBAC</name>
<dbReference type="OrthoDB" id="1936626at2759"/>
<dbReference type="KEGG" id="nta:107795752"/>